<evidence type="ECO:0000313" key="2">
    <source>
        <dbReference type="EMBL" id="MBI3627809.1"/>
    </source>
</evidence>
<dbReference type="EMBL" id="JACQCQ010000013">
    <property type="protein sequence ID" value="MBI3627809.1"/>
    <property type="molecule type" value="Genomic_DNA"/>
</dbReference>
<comment type="caution">
    <text evidence="2">The sequence shown here is derived from an EMBL/GenBank/DDBJ whole genome shotgun (WGS) entry which is preliminary data.</text>
</comment>
<name>A0A9D6LNP4_9BACT</name>
<protein>
    <submittedName>
        <fullName evidence="2">Uncharacterized protein</fullName>
    </submittedName>
</protein>
<feature type="transmembrane region" description="Helical" evidence="1">
    <location>
        <begin position="29"/>
        <end position="52"/>
    </location>
</feature>
<accession>A0A9D6LNP4</accession>
<dbReference type="AlphaFoldDB" id="A0A9D6LNP4"/>
<organism evidence="2 3">
    <name type="scientific">Candidatus Sungiibacteriota bacterium</name>
    <dbReference type="NCBI Taxonomy" id="2750080"/>
    <lineage>
        <taxon>Bacteria</taxon>
        <taxon>Candidatus Sungiibacteriota</taxon>
    </lineage>
</organism>
<keyword evidence="1" id="KW-0812">Transmembrane</keyword>
<keyword evidence="1" id="KW-0472">Membrane</keyword>
<gene>
    <name evidence="2" type="ORF">HY220_03670</name>
</gene>
<evidence type="ECO:0000256" key="1">
    <source>
        <dbReference type="SAM" id="Phobius"/>
    </source>
</evidence>
<evidence type="ECO:0000313" key="3">
    <source>
        <dbReference type="Proteomes" id="UP000808388"/>
    </source>
</evidence>
<sequence length="67" mass="7716">MEQEILRKLEEQSNQIAIMTKSVEKMRRYFLWTLVISLLVIVLPAIGLIVAIPQFLNVYSAQNLQGL</sequence>
<keyword evidence="1" id="KW-1133">Transmembrane helix</keyword>
<dbReference type="Proteomes" id="UP000808388">
    <property type="component" value="Unassembled WGS sequence"/>
</dbReference>
<reference evidence="2" key="1">
    <citation type="submission" date="2020-07" db="EMBL/GenBank/DDBJ databases">
        <title>Huge and variable diversity of episymbiotic CPR bacteria and DPANN archaea in groundwater ecosystems.</title>
        <authorList>
            <person name="He C.Y."/>
            <person name="Keren R."/>
            <person name="Whittaker M."/>
            <person name="Farag I.F."/>
            <person name="Doudna J."/>
            <person name="Cate J.H.D."/>
            <person name="Banfield J.F."/>
        </authorList>
    </citation>
    <scope>NUCLEOTIDE SEQUENCE</scope>
    <source>
        <strain evidence="2">NC_groundwater_972_Pr1_S-0.2um_49_27</strain>
    </source>
</reference>
<proteinExistence type="predicted"/>